<sequence>MALPDPFKLYREAITRFENSVNALAARNIDSKEVGLVIDQYSRVTLGLQHLSQTSLERLHKRLGLPSRAEVDALAASLRRVEDKLDQLLPVPGSTPFASRPPRTRRPLAVERQTPLKRVSKRKSKEGSDNAPAT</sequence>
<organism evidence="2 3">
    <name type="scientific">Pseudomonas jessenii</name>
    <dbReference type="NCBI Taxonomy" id="77298"/>
    <lineage>
        <taxon>Bacteria</taxon>
        <taxon>Pseudomonadati</taxon>
        <taxon>Pseudomonadota</taxon>
        <taxon>Gammaproteobacteria</taxon>
        <taxon>Pseudomonadales</taxon>
        <taxon>Pseudomonadaceae</taxon>
        <taxon>Pseudomonas</taxon>
    </lineage>
</organism>
<proteinExistence type="predicted"/>
<evidence type="ECO:0000313" key="3">
    <source>
        <dbReference type="Proteomes" id="UP000247437"/>
    </source>
</evidence>
<name>A0A2W0EMI2_PSEJE</name>
<dbReference type="OrthoDB" id="6900881at2"/>
<reference evidence="2 3" key="1">
    <citation type="journal article" date="2018" name="Appl. Microbiol. Biotechnol.">
        <title>Characterization of the caprolactam degradation pathway in Pseudomonas jessenii using mass spectrometry-based proteomics.</title>
        <authorList>
            <person name="Otzen M."/>
            <person name="Palacio C."/>
            <person name="Janssen D.B."/>
        </authorList>
    </citation>
    <scope>NUCLEOTIDE SEQUENCE [LARGE SCALE GENOMIC DNA]</scope>
    <source>
        <strain evidence="2 3">GO3</strain>
    </source>
</reference>
<protein>
    <recommendedName>
        <fullName evidence="4">Poly(3-hydroxyalkanoate) polymerase subunit PhaE</fullName>
    </recommendedName>
</protein>
<dbReference type="RefSeq" id="WP_110660122.1">
    <property type="nucleotide sequence ID" value="NZ_PDLL01000169.1"/>
</dbReference>
<evidence type="ECO:0000256" key="1">
    <source>
        <dbReference type="SAM" id="MobiDB-lite"/>
    </source>
</evidence>
<dbReference type="EMBL" id="PDLL01000169">
    <property type="protein sequence ID" value="PYY69700.1"/>
    <property type="molecule type" value="Genomic_DNA"/>
</dbReference>
<evidence type="ECO:0008006" key="4">
    <source>
        <dbReference type="Google" id="ProtNLM"/>
    </source>
</evidence>
<comment type="caution">
    <text evidence="2">The sequence shown here is derived from an EMBL/GenBank/DDBJ whole genome shotgun (WGS) entry which is preliminary data.</text>
</comment>
<dbReference type="Proteomes" id="UP000247437">
    <property type="component" value="Unassembled WGS sequence"/>
</dbReference>
<dbReference type="AlphaFoldDB" id="A0A2W0EMI2"/>
<accession>A0A2W0EMI2</accession>
<gene>
    <name evidence="2" type="ORF">CRX42_15205</name>
</gene>
<evidence type="ECO:0000313" key="2">
    <source>
        <dbReference type="EMBL" id="PYY69700.1"/>
    </source>
</evidence>
<feature type="region of interest" description="Disordered" evidence="1">
    <location>
        <begin position="89"/>
        <end position="134"/>
    </location>
</feature>